<feature type="transmembrane region" description="Helical" evidence="2">
    <location>
        <begin position="446"/>
        <end position="465"/>
    </location>
</feature>
<reference evidence="4" key="1">
    <citation type="journal article" date="2023" name="Commun. Biol.">
        <title>Genome analysis of Parmales, the sister group of diatoms, reveals the evolutionary specialization of diatoms from phago-mixotrophs to photoautotrophs.</title>
        <authorList>
            <person name="Ban H."/>
            <person name="Sato S."/>
            <person name="Yoshikawa S."/>
            <person name="Yamada K."/>
            <person name="Nakamura Y."/>
            <person name="Ichinomiya M."/>
            <person name="Sato N."/>
            <person name="Blanc-Mathieu R."/>
            <person name="Endo H."/>
            <person name="Kuwata A."/>
            <person name="Ogata H."/>
        </authorList>
    </citation>
    <scope>NUCLEOTIDE SEQUENCE [LARGE SCALE GENOMIC DNA]</scope>
    <source>
        <strain evidence="4">NIES 3700</strain>
    </source>
</reference>
<feature type="region of interest" description="Disordered" evidence="1">
    <location>
        <begin position="630"/>
        <end position="660"/>
    </location>
</feature>
<accession>A0A9W7F9K6</accession>
<name>A0A9W7F9K6_9STRA</name>
<dbReference type="AlphaFoldDB" id="A0A9W7F9K6"/>
<dbReference type="EMBL" id="BRXW01000091">
    <property type="protein sequence ID" value="GMI05764.1"/>
    <property type="molecule type" value="Genomic_DNA"/>
</dbReference>
<comment type="caution">
    <text evidence="3">The sequence shown here is derived from an EMBL/GenBank/DDBJ whole genome shotgun (WGS) entry which is preliminary data.</text>
</comment>
<evidence type="ECO:0000256" key="1">
    <source>
        <dbReference type="SAM" id="MobiDB-lite"/>
    </source>
</evidence>
<feature type="transmembrane region" description="Helical" evidence="2">
    <location>
        <begin position="188"/>
        <end position="208"/>
    </location>
</feature>
<feature type="transmembrane region" description="Helical" evidence="2">
    <location>
        <begin position="410"/>
        <end position="434"/>
    </location>
</feature>
<protein>
    <submittedName>
        <fullName evidence="3">Uncharacterized protein</fullName>
    </submittedName>
</protein>
<proteinExistence type="predicted"/>
<dbReference type="Proteomes" id="UP001165122">
    <property type="component" value="Unassembled WGS sequence"/>
</dbReference>
<evidence type="ECO:0000313" key="4">
    <source>
        <dbReference type="Proteomes" id="UP001165122"/>
    </source>
</evidence>
<organism evidence="3 4">
    <name type="scientific">Triparma laevis f. longispina</name>
    <dbReference type="NCBI Taxonomy" id="1714387"/>
    <lineage>
        <taxon>Eukaryota</taxon>
        <taxon>Sar</taxon>
        <taxon>Stramenopiles</taxon>
        <taxon>Ochrophyta</taxon>
        <taxon>Bolidophyceae</taxon>
        <taxon>Parmales</taxon>
        <taxon>Triparmaceae</taxon>
        <taxon>Triparma</taxon>
    </lineage>
</organism>
<feature type="transmembrane region" description="Helical" evidence="2">
    <location>
        <begin position="477"/>
        <end position="495"/>
    </location>
</feature>
<feature type="transmembrane region" description="Helical" evidence="2">
    <location>
        <begin position="342"/>
        <end position="364"/>
    </location>
</feature>
<feature type="region of interest" description="Disordered" evidence="1">
    <location>
        <begin position="47"/>
        <end position="77"/>
    </location>
</feature>
<keyword evidence="2" id="KW-1133">Transmembrane helix</keyword>
<evidence type="ECO:0000313" key="3">
    <source>
        <dbReference type="EMBL" id="GMI05764.1"/>
    </source>
</evidence>
<keyword evidence="2" id="KW-0812">Transmembrane</keyword>
<evidence type="ECO:0000256" key="2">
    <source>
        <dbReference type="SAM" id="Phobius"/>
    </source>
</evidence>
<gene>
    <name evidence="3" type="ORF">TrLO_g338</name>
</gene>
<keyword evidence="2" id="KW-0472">Membrane</keyword>
<keyword evidence="4" id="KW-1185">Reference proteome</keyword>
<sequence length="660" mass="73461">MNDVLLLLDEKDYSEEELKSFVDKASSKLKSKQAAVVGSVCRQQAPPVDKVKSHAVSTNPVEEQHTSTESPAKPEMNALGLGGESKEHVRNAAEQVLVVIRNSSGDVVKDVSTWAKDGFMTINMSEAEAENFTEFLVVIATRTRLLMKMSRIGVALKLAVTLSLGYADVLTDFLVAKSYYDAGKLSTAYATAGFAVFAIVVQAFFTFFQYGKKSWKERFGRSFAALLGLAPLLEGASIWTGKEDGDLLVSFPMMYAIMKGVEIAFESIPESIIQVNGLLKQQNVGDIEPIQIVGVISSIVSGAFIITDGNFGFILSKYLQSPGDPYFGWISMIGGWEKTWQMLSMFLFNACYFSQFVFAMSLFAQAFGSWAPVAILLGVEFCTVCVYMGWKGELFGFSVLSQTSTLSNFFFPFIVWAMQYLLVSAVPILIASAPMELGPEVFASTMVWRLLTNGGVVYVALGELVKKGHYLSLETGMAGYGISLVLAAVGLVIFFKNCNDHFDRSLFWRPKTGNQHMRDNLKDEKLWDKGCKSKDDEFWGWVGFIHPTYLDFDLMTPWICERLVEKYELGGLARPEWMDSENSEKFIKRITEVYAWKGSHEEEVDKALVKLFKRIRVDLEKGDDSLSLTLKTSPKMSPKSKHEIGKIKVHPEVVTGDSES</sequence>
<feature type="transmembrane region" description="Helical" evidence="2">
    <location>
        <begin position="370"/>
        <end position="390"/>
    </location>
</feature>
<feature type="compositionally biased region" description="Basic and acidic residues" evidence="1">
    <location>
        <begin position="640"/>
        <end position="651"/>
    </location>
</feature>
<feature type="transmembrane region" description="Helical" evidence="2">
    <location>
        <begin position="154"/>
        <end position="176"/>
    </location>
</feature>